<protein>
    <submittedName>
        <fullName evidence="2">Glycosyl transferase family 1</fullName>
    </submittedName>
</protein>
<name>A0A2T0WPB6_9BACT</name>
<accession>A0A2T0WPB6</accession>
<gene>
    <name evidence="2" type="ORF">CLW00_10415</name>
</gene>
<keyword evidence="3" id="KW-1185">Reference proteome</keyword>
<dbReference type="GO" id="GO:0016757">
    <property type="term" value="F:glycosyltransferase activity"/>
    <property type="evidence" value="ECO:0007669"/>
    <property type="project" value="InterPro"/>
</dbReference>
<dbReference type="RefSeq" id="WP_106133102.1">
    <property type="nucleotide sequence ID" value="NZ_PVTR01000004.1"/>
</dbReference>
<dbReference type="SUPFAM" id="SSF53756">
    <property type="entry name" value="UDP-Glycosyltransferase/glycogen phosphorylase"/>
    <property type="match status" value="1"/>
</dbReference>
<evidence type="ECO:0000259" key="1">
    <source>
        <dbReference type="Pfam" id="PF00534"/>
    </source>
</evidence>
<proteinExistence type="predicted"/>
<dbReference type="InterPro" id="IPR001296">
    <property type="entry name" value="Glyco_trans_1"/>
</dbReference>
<dbReference type="PANTHER" id="PTHR45947:SF3">
    <property type="entry name" value="SULFOQUINOVOSYL TRANSFERASE SQD2"/>
    <property type="match status" value="1"/>
</dbReference>
<sequence length="368" mass="43232">MVKKLCCIFNIASHYREPIYKKIDDQFDCDFFIGDNVKTPLKKMSYQSLQGFKKTLINKYIWNFYWQKGIESTFSSKYSDYIITGDPFCISNWILLIYCNLTKKKTFLWSHGWYGNESFLKIIIKKIFFNLGSKVLLYGNYAKELMLKQGFKEKDLVTIYNSLDFDYQNDIYLNLKKSTENFSLFNNDFPTVIYVGRIQKVKKIDFLFKSVKELEKHDIKCNVLLVGKIVDDFKLSQIVDELDLKSRVIFYGPCFDEEKLASLFYNSHVCVSPGNVGLTAIHSLTYGTPVITHNNFVNQMPEFEIITEGFTGSFFEEDNIQNLAFIISKYLNVSLEEKLSLSDNRRRIIEEYYNCNFQINELLKLINE</sequence>
<dbReference type="PANTHER" id="PTHR45947">
    <property type="entry name" value="SULFOQUINOVOSYL TRANSFERASE SQD2"/>
    <property type="match status" value="1"/>
</dbReference>
<dbReference type="Gene3D" id="3.40.50.2000">
    <property type="entry name" value="Glycogen Phosphorylase B"/>
    <property type="match status" value="2"/>
</dbReference>
<dbReference type="OrthoDB" id="9790710at2"/>
<keyword evidence="2" id="KW-0808">Transferase</keyword>
<organism evidence="2 3">
    <name type="scientific">Mongoliibacter ruber</name>
    <dbReference type="NCBI Taxonomy" id="1750599"/>
    <lineage>
        <taxon>Bacteria</taxon>
        <taxon>Pseudomonadati</taxon>
        <taxon>Bacteroidota</taxon>
        <taxon>Cytophagia</taxon>
        <taxon>Cytophagales</taxon>
        <taxon>Cyclobacteriaceae</taxon>
        <taxon>Mongoliibacter</taxon>
    </lineage>
</organism>
<feature type="domain" description="Glycosyl transferase family 1" evidence="1">
    <location>
        <begin position="182"/>
        <end position="339"/>
    </location>
</feature>
<reference evidence="2 3" key="1">
    <citation type="submission" date="2018-03" db="EMBL/GenBank/DDBJ databases">
        <title>Genomic Encyclopedia of Archaeal and Bacterial Type Strains, Phase II (KMG-II): from individual species to whole genera.</title>
        <authorList>
            <person name="Goeker M."/>
        </authorList>
    </citation>
    <scope>NUCLEOTIDE SEQUENCE [LARGE SCALE GENOMIC DNA]</scope>
    <source>
        <strain evidence="2 3">DSM 27929</strain>
    </source>
</reference>
<dbReference type="Pfam" id="PF00534">
    <property type="entry name" value="Glycos_transf_1"/>
    <property type="match status" value="1"/>
</dbReference>
<evidence type="ECO:0000313" key="2">
    <source>
        <dbReference type="EMBL" id="PRY88364.1"/>
    </source>
</evidence>
<dbReference type="Proteomes" id="UP000238157">
    <property type="component" value="Unassembled WGS sequence"/>
</dbReference>
<evidence type="ECO:0000313" key="3">
    <source>
        <dbReference type="Proteomes" id="UP000238157"/>
    </source>
</evidence>
<comment type="caution">
    <text evidence="2">The sequence shown here is derived from an EMBL/GenBank/DDBJ whole genome shotgun (WGS) entry which is preliminary data.</text>
</comment>
<dbReference type="AlphaFoldDB" id="A0A2T0WPB6"/>
<dbReference type="InterPro" id="IPR050194">
    <property type="entry name" value="Glycosyltransferase_grp1"/>
</dbReference>
<dbReference type="EMBL" id="PVTR01000004">
    <property type="protein sequence ID" value="PRY88364.1"/>
    <property type="molecule type" value="Genomic_DNA"/>
</dbReference>